<dbReference type="GO" id="GO:0015035">
    <property type="term" value="F:protein-disulfide reductase activity"/>
    <property type="evidence" value="ECO:0007669"/>
    <property type="project" value="TreeGrafter"/>
</dbReference>
<gene>
    <name evidence="4" type="ORF">SE17_26390</name>
</gene>
<sequence>PTVERMAEEFAGRAVVAKLNVDENPHTARRFGISGIPALYIFRRGQVVERLVGAQPASALRQALARHTAA</sequence>
<organism evidence="4 5">
    <name type="scientific">Kouleothrix aurantiaca</name>
    <dbReference type="NCBI Taxonomy" id="186479"/>
    <lineage>
        <taxon>Bacteria</taxon>
        <taxon>Bacillati</taxon>
        <taxon>Chloroflexota</taxon>
        <taxon>Chloroflexia</taxon>
        <taxon>Chloroflexales</taxon>
        <taxon>Roseiflexineae</taxon>
        <taxon>Roseiflexaceae</taxon>
        <taxon>Kouleothrix</taxon>
    </lineage>
</organism>
<evidence type="ECO:0000313" key="5">
    <source>
        <dbReference type="Proteomes" id="UP000050509"/>
    </source>
</evidence>
<dbReference type="SUPFAM" id="SSF52833">
    <property type="entry name" value="Thioredoxin-like"/>
    <property type="match status" value="1"/>
</dbReference>
<keyword evidence="5" id="KW-1185">Reference proteome</keyword>
<reference evidence="4 5" key="1">
    <citation type="submission" date="2015-09" db="EMBL/GenBank/DDBJ databases">
        <title>Draft genome sequence of Kouleothrix aurantiaca JCM 19913.</title>
        <authorList>
            <person name="Hemp J."/>
        </authorList>
    </citation>
    <scope>NUCLEOTIDE SEQUENCE [LARGE SCALE GENOMIC DNA]</scope>
    <source>
        <strain evidence="4 5">COM-B</strain>
    </source>
</reference>
<dbReference type="Gene3D" id="3.40.30.10">
    <property type="entry name" value="Glutaredoxin"/>
    <property type="match status" value="1"/>
</dbReference>
<dbReference type="GO" id="GO:0045454">
    <property type="term" value="P:cell redox homeostasis"/>
    <property type="evidence" value="ECO:0007669"/>
    <property type="project" value="TreeGrafter"/>
</dbReference>
<protein>
    <submittedName>
        <fullName evidence="4">Thioredoxin</fullName>
    </submittedName>
</protein>
<dbReference type="GO" id="GO:0005829">
    <property type="term" value="C:cytosol"/>
    <property type="evidence" value="ECO:0007669"/>
    <property type="project" value="TreeGrafter"/>
</dbReference>
<dbReference type="PANTHER" id="PTHR45663">
    <property type="entry name" value="GEO12009P1"/>
    <property type="match status" value="1"/>
</dbReference>
<comment type="caution">
    <text evidence="4">The sequence shown here is derived from an EMBL/GenBank/DDBJ whole genome shotgun (WGS) entry which is preliminary data.</text>
</comment>
<dbReference type="PANTHER" id="PTHR45663:SF11">
    <property type="entry name" value="GEO12009P1"/>
    <property type="match status" value="1"/>
</dbReference>
<dbReference type="EMBL" id="LJCR01001339">
    <property type="protein sequence ID" value="KPV50536.1"/>
    <property type="molecule type" value="Genomic_DNA"/>
</dbReference>
<evidence type="ECO:0000313" key="4">
    <source>
        <dbReference type="EMBL" id="KPV50536.1"/>
    </source>
</evidence>
<dbReference type="InterPro" id="IPR036249">
    <property type="entry name" value="Thioredoxin-like_sf"/>
</dbReference>
<dbReference type="Proteomes" id="UP000050509">
    <property type="component" value="Unassembled WGS sequence"/>
</dbReference>
<comment type="similarity">
    <text evidence="1">Belongs to the thioredoxin family.</text>
</comment>
<name>A0A0P9H933_9CHLR</name>
<dbReference type="PATRIC" id="fig|186479.3.peg.1440"/>
<keyword evidence="2" id="KW-0676">Redox-active center</keyword>
<feature type="domain" description="Thioredoxin" evidence="3">
    <location>
        <begin position="1"/>
        <end position="65"/>
    </location>
</feature>
<evidence type="ECO:0000256" key="1">
    <source>
        <dbReference type="ARBA" id="ARBA00008987"/>
    </source>
</evidence>
<feature type="non-terminal residue" evidence="4">
    <location>
        <position position="1"/>
    </location>
</feature>
<proteinExistence type="inferred from homology"/>
<dbReference type="CDD" id="cd02947">
    <property type="entry name" value="TRX_family"/>
    <property type="match status" value="1"/>
</dbReference>
<dbReference type="Pfam" id="PF00085">
    <property type="entry name" value="Thioredoxin"/>
    <property type="match status" value="1"/>
</dbReference>
<accession>A0A0P9H933</accession>
<dbReference type="InterPro" id="IPR013766">
    <property type="entry name" value="Thioredoxin_domain"/>
</dbReference>
<evidence type="ECO:0000259" key="3">
    <source>
        <dbReference type="Pfam" id="PF00085"/>
    </source>
</evidence>
<dbReference type="AlphaFoldDB" id="A0A0P9H933"/>
<evidence type="ECO:0000256" key="2">
    <source>
        <dbReference type="ARBA" id="ARBA00023284"/>
    </source>
</evidence>